<organism evidence="3 4">
    <name type="scientific">Mariniradius sediminis</name>
    <dbReference type="NCBI Taxonomy" id="2909237"/>
    <lineage>
        <taxon>Bacteria</taxon>
        <taxon>Pseudomonadati</taxon>
        <taxon>Bacteroidota</taxon>
        <taxon>Cytophagia</taxon>
        <taxon>Cytophagales</taxon>
        <taxon>Cyclobacteriaceae</taxon>
        <taxon>Mariniradius</taxon>
    </lineage>
</organism>
<dbReference type="SUPFAM" id="SSF53756">
    <property type="entry name" value="UDP-Glycosyltransferase/glycogen phosphorylase"/>
    <property type="match status" value="1"/>
</dbReference>
<dbReference type="PANTHER" id="PTHR45947">
    <property type="entry name" value="SULFOQUINOVOSYL TRANSFERASE SQD2"/>
    <property type="match status" value="1"/>
</dbReference>
<reference evidence="3 4" key="1">
    <citation type="submission" date="2022-01" db="EMBL/GenBank/DDBJ databases">
        <title>Mariniradius saccharolyticus sp. nov., isolated from sediment of a river.</title>
        <authorList>
            <person name="Liu H."/>
        </authorList>
    </citation>
    <scope>NUCLEOTIDE SEQUENCE [LARGE SCALE GENOMIC DNA]</scope>
    <source>
        <strain evidence="3 4">RY-2</strain>
    </source>
</reference>
<dbReference type="InterPro" id="IPR001296">
    <property type="entry name" value="Glyco_trans_1"/>
</dbReference>
<keyword evidence="4" id="KW-1185">Reference proteome</keyword>
<feature type="domain" description="Glycosyltransferase subfamily 4-like N-terminal" evidence="2">
    <location>
        <begin position="16"/>
        <end position="186"/>
    </location>
</feature>
<proteinExistence type="predicted"/>
<dbReference type="PANTHER" id="PTHR45947:SF3">
    <property type="entry name" value="SULFOQUINOVOSYL TRANSFERASE SQD2"/>
    <property type="match status" value="1"/>
</dbReference>
<comment type="caution">
    <text evidence="3">The sequence shown here is derived from an EMBL/GenBank/DDBJ whole genome shotgun (WGS) entry which is preliminary data.</text>
</comment>
<dbReference type="CDD" id="cd03794">
    <property type="entry name" value="GT4_WbuB-like"/>
    <property type="match status" value="1"/>
</dbReference>
<gene>
    <name evidence="3" type="ORF">L0U89_18305</name>
</gene>
<evidence type="ECO:0000259" key="1">
    <source>
        <dbReference type="Pfam" id="PF00534"/>
    </source>
</evidence>
<feature type="domain" description="Glycosyl transferase family 1" evidence="1">
    <location>
        <begin position="213"/>
        <end position="369"/>
    </location>
</feature>
<dbReference type="InterPro" id="IPR050194">
    <property type="entry name" value="Glycosyltransferase_grp1"/>
</dbReference>
<dbReference type="Pfam" id="PF13579">
    <property type="entry name" value="Glyco_trans_4_4"/>
    <property type="match status" value="1"/>
</dbReference>
<evidence type="ECO:0000313" key="4">
    <source>
        <dbReference type="Proteomes" id="UP001201449"/>
    </source>
</evidence>
<dbReference type="Pfam" id="PF00534">
    <property type="entry name" value="Glycos_transf_1"/>
    <property type="match status" value="1"/>
</dbReference>
<sequence length="406" mass="45780">MRIIYIHQYFVTPSQGGGTRSYYLAKGLAAAGVEVDMLTAHAENYYDFKIIDGIRVHYLPVSYQQEYGFLKRVFSFWLFAWKAKNLIKKLPRPDFLYISSTPLTTGWIGLWAKRNLALPYIFEVRDLWPDAPIQVGVIQSPILKKLLFRFEKKIYRHALKIVALSPGIAESIREKSPASQVSIIPNFADTDFFQPTAKKSETTLHSLGLNSAFTIAYAGAIGKVNAVDELLMLAEMAVSEGLDYQFVVMGKGTGLKSLQDKVKNLKNFTILPFGNKEKVRDLLSVADMAFVSFAHLPVLKTNSPNKFFDAIAAGKSVLVNHKGWVYQMVKNHNLGIYFNPSAPEESFEKLKALSENPRLLAQYQKNARELAEKYFSHQIAVQKLLAVLYPERFGKSTSDEAYILTA</sequence>
<evidence type="ECO:0000259" key="2">
    <source>
        <dbReference type="Pfam" id="PF13579"/>
    </source>
</evidence>
<protein>
    <submittedName>
        <fullName evidence="3">Glycosyltransferase family 4 protein</fullName>
    </submittedName>
</protein>
<evidence type="ECO:0000313" key="3">
    <source>
        <dbReference type="EMBL" id="MCF1753018.1"/>
    </source>
</evidence>
<dbReference type="EMBL" id="JAKEVZ010000019">
    <property type="protein sequence ID" value="MCF1753018.1"/>
    <property type="molecule type" value="Genomic_DNA"/>
</dbReference>
<dbReference type="RefSeq" id="WP_234862850.1">
    <property type="nucleotide sequence ID" value="NZ_JAKEVZ010000019.1"/>
</dbReference>
<name>A0ABS9BYH9_9BACT</name>
<dbReference type="InterPro" id="IPR028098">
    <property type="entry name" value="Glyco_trans_4-like_N"/>
</dbReference>
<dbReference type="Proteomes" id="UP001201449">
    <property type="component" value="Unassembled WGS sequence"/>
</dbReference>
<dbReference type="Gene3D" id="3.40.50.2000">
    <property type="entry name" value="Glycogen Phosphorylase B"/>
    <property type="match status" value="2"/>
</dbReference>
<accession>A0ABS9BYH9</accession>